<sequence>MIGLLGGTFDPIHLGHLRLAQALSAALKLSMVRFIPAAVPPHRPQPQASAHQRAHMVSLAIAACPEFMLDTRELQRDGPSYTVNTLQALRAELGQHVSLCLLLGQDAFAGLAGWHHWQTLLEYGHIVIATRPDSATHDYSAKLQRWHDAHHVSALELLHEQPAGCIYHQAIPALPVSATAIRAALAKGEAVDACLSGAVLDYIRAEQLYLNRPC</sequence>
<dbReference type="InterPro" id="IPR005248">
    <property type="entry name" value="NadD/NMNAT"/>
</dbReference>
<keyword evidence="4 11" id="KW-0662">Pyridine nucleotide biosynthesis</keyword>
<dbReference type="NCBIfam" id="NF000839">
    <property type="entry name" value="PRK00071.1-1"/>
    <property type="match status" value="1"/>
</dbReference>
<evidence type="ECO:0000256" key="6">
    <source>
        <dbReference type="ARBA" id="ARBA00022695"/>
    </source>
</evidence>
<dbReference type="EC" id="2.7.7.18" evidence="11"/>
<dbReference type="GO" id="GO:0005524">
    <property type="term" value="F:ATP binding"/>
    <property type="evidence" value="ECO:0007669"/>
    <property type="project" value="UniProtKB-KW"/>
</dbReference>
<evidence type="ECO:0000256" key="7">
    <source>
        <dbReference type="ARBA" id="ARBA00022741"/>
    </source>
</evidence>
<keyword evidence="8 11" id="KW-0067">ATP-binding</keyword>
<evidence type="ECO:0000256" key="10">
    <source>
        <dbReference type="ARBA" id="ARBA00048721"/>
    </source>
</evidence>
<evidence type="ECO:0000313" key="13">
    <source>
        <dbReference type="EMBL" id="ROH87256.1"/>
    </source>
</evidence>
<evidence type="ECO:0000313" key="14">
    <source>
        <dbReference type="Proteomes" id="UP000275137"/>
    </source>
</evidence>
<evidence type="ECO:0000256" key="4">
    <source>
        <dbReference type="ARBA" id="ARBA00022642"/>
    </source>
</evidence>
<gene>
    <name evidence="11" type="primary">nadD</name>
    <name evidence="13" type="ORF">ED236_06200</name>
</gene>
<dbReference type="AlphaFoldDB" id="A0A3N0V371"/>
<dbReference type="NCBIfam" id="TIGR00482">
    <property type="entry name" value="nicotinate (nicotinamide) nucleotide adenylyltransferase"/>
    <property type="match status" value="1"/>
</dbReference>
<feature type="domain" description="Cytidyltransferase-like" evidence="12">
    <location>
        <begin position="4"/>
        <end position="183"/>
    </location>
</feature>
<evidence type="ECO:0000256" key="5">
    <source>
        <dbReference type="ARBA" id="ARBA00022679"/>
    </source>
</evidence>
<comment type="catalytic activity">
    <reaction evidence="10 11">
        <text>nicotinate beta-D-ribonucleotide + ATP + H(+) = deamido-NAD(+) + diphosphate</text>
        <dbReference type="Rhea" id="RHEA:22860"/>
        <dbReference type="ChEBI" id="CHEBI:15378"/>
        <dbReference type="ChEBI" id="CHEBI:30616"/>
        <dbReference type="ChEBI" id="CHEBI:33019"/>
        <dbReference type="ChEBI" id="CHEBI:57502"/>
        <dbReference type="ChEBI" id="CHEBI:58437"/>
        <dbReference type="EC" id="2.7.7.18"/>
    </reaction>
</comment>
<dbReference type="SUPFAM" id="SSF52374">
    <property type="entry name" value="Nucleotidylyl transferase"/>
    <property type="match status" value="1"/>
</dbReference>
<dbReference type="GO" id="GO:0004515">
    <property type="term" value="F:nicotinate-nucleotide adenylyltransferase activity"/>
    <property type="evidence" value="ECO:0007669"/>
    <property type="project" value="UniProtKB-UniRule"/>
</dbReference>
<evidence type="ECO:0000256" key="1">
    <source>
        <dbReference type="ARBA" id="ARBA00002324"/>
    </source>
</evidence>
<dbReference type="InterPro" id="IPR014729">
    <property type="entry name" value="Rossmann-like_a/b/a_fold"/>
</dbReference>
<name>A0A3N0V371_9PROT</name>
<dbReference type="CDD" id="cd02165">
    <property type="entry name" value="NMNAT"/>
    <property type="match status" value="1"/>
</dbReference>
<comment type="function">
    <text evidence="1 11">Catalyzes the reversible adenylation of nicotinate mononucleotide (NaMN) to nicotinic acid adenine dinucleotide (NaAD).</text>
</comment>
<dbReference type="InterPro" id="IPR004821">
    <property type="entry name" value="Cyt_trans-like"/>
</dbReference>
<comment type="pathway">
    <text evidence="2 11">Cofactor biosynthesis; NAD(+) biosynthesis; deamido-NAD(+) from nicotinate D-ribonucleotide: step 1/1.</text>
</comment>
<dbReference type="RefSeq" id="WP_123237058.1">
    <property type="nucleotide sequence ID" value="NZ_RJVP01000002.1"/>
</dbReference>
<dbReference type="PANTHER" id="PTHR39321:SF3">
    <property type="entry name" value="PHOSPHOPANTETHEINE ADENYLYLTRANSFERASE"/>
    <property type="match status" value="1"/>
</dbReference>
<evidence type="ECO:0000256" key="3">
    <source>
        <dbReference type="ARBA" id="ARBA00009014"/>
    </source>
</evidence>
<dbReference type="GO" id="GO:0009435">
    <property type="term" value="P:NAD+ biosynthetic process"/>
    <property type="evidence" value="ECO:0007669"/>
    <property type="project" value="UniProtKB-UniRule"/>
</dbReference>
<evidence type="ECO:0000256" key="11">
    <source>
        <dbReference type="HAMAP-Rule" id="MF_00244"/>
    </source>
</evidence>
<protein>
    <recommendedName>
        <fullName evidence="11">Probable nicotinate-nucleotide adenylyltransferase</fullName>
        <ecNumber evidence="11">2.7.7.18</ecNumber>
    </recommendedName>
    <alternativeName>
        <fullName evidence="11">Deamido-NAD(+) diphosphorylase</fullName>
    </alternativeName>
    <alternativeName>
        <fullName evidence="11">Deamido-NAD(+) pyrophosphorylase</fullName>
    </alternativeName>
    <alternativeName>
        <fullName evidence="11">Nicotinate mononucleotide adenylyltransferase</fullName>
        <shortName evidence="11">NaMN adenylyltransferase</shortName>
    </alternativeName>
</protein>
<dbReference type="Proteomes" id="UP000275137">
    <property type="component" value="Unassembled WGS sequence"/>
</dbReference>
<proteinExistence type="inferred from homology"/>
<keyword evidence="9 11" id="KW-0520">NAD</keyword>
<keyword evidence="14" id="KW-1185">Reference proteome</keyword>
<dbReference type="EMBL" id="RJVP01000002">
    <property type="protein sequence ID" value="ROH87256.1"/>
    <property type="molecule type" value="Genomic_DNA"/>
</dbReference>
<keyword evidence="6 11" id="KW-0548">Nucleotidyltransferase</keyword>
<dbReference type="UniPathway" id="UPA00253">
    <property type="reaction ID" value="UER00332"/>
</dbReference>
<accession>A0A3N0V371</accession>
<evidence type="ECO:0000259" key="12">
    <source>
        <dbReference type="Pfam" id="PF01467"/>
    </source>
</evidence>
<dbReference type="HAMAP" id="MF_00244">
    <property type="entry name" value="NaMN_adenylyltr"/>
    <property type="match status" value="1"/>
</dbReference>
<organism evidence="13 14">
    <name type="scientific">Pseudomethylobacillus aquaticus</name>
    <dbReference type="NCBI Taxonomy" id="2676064"/>
    <lineage>
        <taxon>Bacteria</taxon>
        <taxon>Pseudomonadati</taxon>
        <taxon>Pseudomonadota</taxon>
        <taxon>Betaproteobacteria</taxon>
        <taxon>Nitrosomonadales</taxon>
        <taxon>Methylophilaceae</taxon>
        <taxon>Pseudomethylobacillus</taxon>
    </lineage>
</organism>
<dbReference type="PANTHER" id="PTHR39321">
    <property type="entry name" value="NICOTINATE-NUCLEOTIDE ADENYLYLTRANSFERASE-RELATED"/>
    <property type="match status" value="1"/>
</dbReference>
<comment type="caution">
    <text evidence="13">The sequence shown here is derived from an EMBL/GenBank/DDBJ whole genome shotgun (WGS) entry which is preliminary data.</text>
</comment>
<evidence type="ECO:0000256" key="2">
    <source>
        <dbReference type="ARBA" id="ARBA00005019"/>
    </source>
</evidence>
<reference evidence="13 14" key="1">
    <citation type="submission" date="2018-10" db="EMBL/GenBank/DDBJ databases">
        <authorList>
            <person name="Chen W.-M."/>
        </authorList>
    </citation>
    <scope>NUCLEOTIDE SEQUENCE [LARGE SCALE GENOMIC DNA]</scope>
    <source>
        <strain evidence="13 14">H-5</strain>
    </source>
</reference>
<dbReference type="Gene3D" id="3.40.50.620">
    <property type="entry name" value="HUPs"/>
    <property type="match status" value="1"/>
</dbReference>
<comment type="similarity">
    <text evidence="3 11">Belongs to the NadD family.</text>
</comment>
<keyword evidence="5 11" id="KW-0808">Transferase</keyword>
<dbReference type="NCBIfam" id="TIGR00125">
    <property type="entry name" value="cyt_tran_rel"/>
    <property type="match status" value="1"/>
</dbReference>
<evidence type="ECO:0000256" key="9">
    <source>
        <dbReference type="ARBA" id="ARBA00023027"/>
    </source>
</evidence>
<keyword evidence="7 11" id="KW-0547">Nucleotide-binding</keyword>
<evidence type="ECO:0000256" key="8">
    <source>
        <dbReference type="ARBA" id="ARBA00022840"/>
    </source>
</evidence>
<dbReference type="Pfam" id="PF01467">
    <property type="entry name" value="CTP_transf_like"/>
    <property type="match status" value="1"/>
</dbReference>